<sequence>MFLFTFMSIRKGERINASMLIKNKTYLLVYIYIAYAYLLKMPGRKIRVTSCSSLHIIGTSLSNPAAKSMKVSATTNTKRHHHHHHHHSSKTNKTAAARAAAMVNHDTENLSPIFSSKSKSSDSTDNVGVGDSKISHEAIEQDVTNLTNLNNLPSTNAFEALQISSDRLRTIIAALHCNILIRKADLVRNLDYVANVLDAVHEDETRIKQQHIPVAPIRRRLMEEDDGALSEIEPDSVPNEVRDWLTMTFTRSMSTLKRRPSDKPKFKSVAQAIRAGIMVDSCSRIVKKWTLRIKLKTINEWTFDVFSVNEFTNGQCLRYVGFELMQRYNLPNKLHISITTLQNFLEQMESGYSRYRNPYHNLVHAADVLQTTYQIIYNSGLMVENWLTDLELFAIFVAAIVHDFEHTGTSNNFHIQSRSDVALIYNDRAVLENHHVSAAFRLMRQDEYNILSEFTSDEYKNFRHLVIEMVLATDMSCHFAQLKTMRSLISMQENIEKAKALALILHCADISHPGKPWDIHHTWTQSLMEEFFKQGEKEKELGLPCSPLCDRDNTLVAESQIGFIQYIVEPSFIVVGDMLEKVLKSLVAADSELLSPSIPNRSMTSSPSPSPVSSTELNLQHDEQNGLERRLPSSMTTPIPRSTIVRRPWAEYLKLNRERWVQEAEEERRRKQLNVIEEEP</sequence>
<dbReference type="SMART" id="SM00471">
    <property type="entry name" value="HDc"/>
    <property type="match status" value="1"/>
</dbReference>
<feature type="domain" description="PDEase" evidence="10">
    <location>
        <begin position="270"/>
        <end position="667"/>
    </location>
</feature>
<keyword evidence="9" id="KW-0812">Transmembrane</keyword>
<evidence type="ECO:0000256" key="7">
    <source>
        <dbReference type="RuleBase" id="RU363067"/>
    </source>
</evidence>
<dbReference type="EC" id="3.1.4.-" evidence="7"/>
<evidence type="ECO:0000313" key="11">
    <source>
        <dbReference type="EMBL" id="CAF0924123.1"/>
    </source>
</evidence>
<dbReference type="Proteomes" id="UP000663864">
    <property type="component" value="Unassembled WGS sequence"/>
</dbReference>
<evidence type="ECO:0000256" key="8">
    <source>
        <dbReference type="SAM" id="MobiDB-lite"/>
    </source>
</evidence>
<dbReference type="FunFam" id="1.10.1300.10:FF:000032">
    <property type="entry name" value="Phosphodiesterase"/>
    <property type="match status" value="1"/>
</dbReference>
<feature type="region of interest" description="Disordered" evidence="8">
    <location>
        <begin position="67"/>
        <end position="94"/>
    </location>
</feature>
<protein>
    <recommendedName>
        <fullName evidence="7">Phosphodiesterase</fullName>
        <ecNumber evidence="7">3.1.4.-</ecNumber>
    </recommendedName>
</protein>
<keyword evidence="9" id="KW-1133">Transmembrane helix</keyword>
<name>A0A814B8B2_9BILA</name>
<comment type="similarity">
    <text evidence="7">Belongs to the cyclic nucleotide phosphodiesterase family.</text>
</comment>
<dbReference type="InterPro" id="IPR023088">
    <property type="entry name" value="PDEase"/>
</dbReference>
<dbReference type="Pfam" id="PF00233">
    <property type="entry name" value="PDEase_I"/>
    <property type="match status" value="1"/>
</dbReference>
<feature type="region of interest" description="Disordered" evidence="8">
    <location>
        <begin position="596"/>
        <end position="639"/>
    </location>
</feature>
<keyword evidence="3 7" id="KW-0378">Hydrolase</keyword>
<dbReference type="CDD" id="cd00077">
    <property type="entry name" value="HDc"/>
    <property type="match status" value="1"/>
</dbReference>
<dbReference type="PRINTS" id="PR00387">
    <property type="entry name" value="PDIESTERASE1"/>
</dbReference>
<feature type="compositionally biased region" description="Polar residues" evidence="8">
    <location>
        <begin position="67"/>
        <end position="76"/>
    </location>
</feature>
<feature type="active site" description="Proton donor" evidence="4">
    <location>
        <position position="360"/>
    </location>
</feature>
<dbReference type="PROSITE" id="PS51845">
    <property type="entry name" value="PDEASE_I_2"/>
    <property type="match status" value="1"/>
</dbReference>
<dbReference type="SUPFAM" id="SSF109604">
    <property type="entry name" value="HD-domain/PDEase-like"/>
    <property type="match status" value="1"/>
</dbReference>
<feature type="binding site" evidence="5">
    <location>
        <begin position="360"/>
        <end position="364"/>
    </location>
    <ligand>
        <name>AMP</name>
        <dbReference type="ChEBI" id="CHEBI:456215"/>
    </ligand>
</feature>
<dbReference type="InterPro" id="IPR036971">
    <property type="entry name" value="PDEase_catalytic_dom_sf"/>
</dbReference>
<feature type="binding site" evidence="6">
    <location>
        <position position="509"/>
    </location>
    <ligand>
        <name>Zn(2+)</name>
        <dbReference type="ChEBI" id="CHEBI:29105"/>
        <label>1</label>
    </ligand>
</feature>
<feature type="compositionally biased region" description="Basic residues" evidence="8">
    <location>
        <begin position="77"/>
        <end position="90"/>
    </location>
</feature>
<keyword evidence="9" id="KW-0472">Membrane</keyword>
<dbReference type="InterPro" id="IPR013706">
    <property type="entry name" value="PDE1_N"/>
</dbReference>
<comment type="cofactor">
    <cofactor evidence="7">
        <name>a divalent metal cation</name>
        <dbReference type="ChEBI" id="CHEBI:60240"/>
    </cofactor>
    <text evidence="7">Binds 2 divalent metal cations per subunit. Site 1 may preferentially bind zinc ions, while site 2 has a preference for magnesium and/or manganese ions.</text>
</comment>
<accession>A0A814B8B2</accession>
<reference evidence="11" key="1">
    <citation type="submission" date="2021-02" db="EMBL/GenBank/DDBJ databases">
        <authorList>
            <person name="Nowell W R."/>
        </authorList>
    </citation>
    <scope>NUCLEOTIDE SEQUENCE</scope>
</reference>
<organism evidence="11 12">
    <name type="scientific">Rotaria sordida</name>
    <dbReference type="NCBI Taxonomy" id="392033"/>
    <lineage>
        <taxon>Eukaryota</taxon>
        <taxon>Metazoa</taxon>
        <taxon>Spiralia</taxon>
        <taxon>Gnathifera</taxon>
        <taxon>Rotifera</taxon>
        <taxon>Eurotatoria</taxon>
        <taxon>Bdelloidea</taxon>
        <taxon>Philodinida</taxon>
        <taxon>Philodinidae</taxon>
        <taxon>Rotaria</taxon>
    </lineage>
</organism>
<dbReference type="Gene3D" id="1.10.1300.10">
    <property type="entry name" value="3'5'-cyclic nucleotide phosphodiesterase, catalytic domain"/>
    <property type="match status" value="1"/>
</dbReference>
<evidence type="ECO:0000313" key="12">
    <source>
        <dbReference type="Proteomes" id="UP000663864"/>
    </source>
</evidence>
<dbReference type="EMBL" id="CAJNOT010000278">
    <property type="protein sequence ID" value="CAF0924123.1"/>
    <property type="molecule type" value="Genomic_DNA"/>
</dbReference>
<feature type="binding site" evidence="5">
    <location>
        <position position="560"/>
    </location>
    <ligand>
        <name>AMP</name>
        <dbReference type="ChEBI" id="CHEBI:456215"/>
    </ligand>
</feature>
<feature type="binding site" evidence="6">
    <location>
        <position position="364"/>
    </location>
    <ligand>
        <name>Zn(2+)</name>
        <dbReference type="ChEBI" id="CHEBI:29105"/>
        <label>1</label>
    </ligand>
</feature>
<evidence type="ECO:0000256" key="9">
    <source>
        <dbReference type="SAM" id="Phobius"/>
    </source>
</evidence>
<dbReference type="GO" id="GO:0007165">
    <property type="term" value="P:signal transduction"/>
    <property type="evidence" value="ECO:0007669"/>
    <property type="project" value="InterPro"/>
</dbReference>
<dbReference type="GO" id="GO:0046872">
    <property type="term" value="F:metal ion binding"/>
    <property type="evidence" value="ECO:0007669"/>
    <property type="project" value="UniProtKB-KW"/>
</dbReference>
<evidence type="ECO:0000256" key="4">
    <source>
        <dbReference type="PIRSR" id="PIRSR623088-1"/>
    </source>
</evidence>
<feature type="binding site" evidence="6">
    <location>
        <position position="402"/>
    </location>
    <ligand>
        <name>Zn(2+)</name>
        <dbReference type="ChEBI" id="CHEBI:29105"/>
        <label>1</label>
    </ligand>
</feature>
<feature type="binding site" evidence="6">
    <location>
        <position position="403"/>
    </location>
    <ligand>
        <name>Zn(2+)</name>
        <dbReference type="ChEBI" id="CHEBI:29105"/>
        <label>1</label>
    </ligand>
</feature>
<feature type="transmembrane region" description="Helical" evidence="9">
    <location>
        <begin position="21"/>
        <end position="39"/>
    </location>
</feature>
<evidence type="ECO:0000256" key="5">
    <source>
        <dbReference type="PIRSR" id="PIRSR623088-2"/>
    </source>
</evidence>
<evidence type="ECO:0000256" key="6">
    <source>
        <dbReference type="PIRSR" id="PIRSR623088-3"/>
    </source>
</evidence>
<feature type="binding site" evidence="6">
    <location>
        <position position="403"/>
    </location>
    <ligand>
        <name>Zn(2+)</name>
        <dbReference type="ChEBI" id="CHEBI:29105"/>
        <label>2</label>
    </ligand>
</feature>
<evidence type="ECO:0000256" key="1">
    <source>
        <dbReference type="ARBA" id="ARBA00022535"/>
    </source>
</evidence>
<proteinExistence type="inferred from homology"/>
<evidence type="ECO:0000256" key="2">
    <source>
        <dbReference type="ARBA" id="ARBA00022723"/>
    </source>
</evidence>
<evidence type="ECO:0000259" key="10">
    <source>
        <dbReference type="PROSITE" id="PS51845"/>
    </source>
</evidence>
<dbReference type="InterPro" id="IPR023174">
    <property type="entry name" value="PDEase_CS"/>
</dbReference>
<keyword evidence="2 6" id="KW-0479">Metal-binding</keyword>
<evidence type="ECO:0000256" key="3">
    <source>
        <dbReference type="ARBA" id="ARBA00022801"/>
    </source>
</evidence>
<feature type="compositionally biased region" description="Low complexity" evidence="8">
    <location>
        <begin position="605"/>
        <end position="614"/>
    </location>
</feature>
<dbReference type="InterPro" id="IPR003607">
    <property type="entry name" value="HD/PDEase_dom"/>
</dbReference>
<feature type="binding site" evidence="5">
    <location>
        <position position="509"/>
    </location>
    <ligand>
        <name>AMP</name>
        <dbReference type="ChEBI" id="CHEBI:456215"/>
    </ligand>
</feature>
<comment type="caution">
    <text evidence="11">The sequence shown here is derived from an EMBL/GenBank/DDBJ whole genome shotgun (WGS) entry which is preliminary data.</text>
</comment>
<dbReference type="GO" id="GO:0004114">
    <property type="term" value="F:3',5'-cyclic-nucleotide phosphodiesterase activity"/>
    <property type="evidence" value="ECO:0007669"/>
    <property type="project" value="InterPro"/>
</dbReference>
<dbReference type="Pfam" id="PF08499">
    <property type="entry name" value="PDEase_I_N"/>
    <property type="match status" value="1"/>
</dbReference>
<dbReference type="AlphaFoldDB" id="A0A814B8B2"/>
<dbReference type="PROSITE" id="PS00126">
    <property type="entry name" value="PDEASE_I_1"/>
    <property type="match status" value="1"/>
</dbReference>
<feature type="compositionally biased region" description="Basic and acidic residues" evidence="8">
    <location>
        <begin position="619"/>
        <end position="631"/>
    </location>
</feature>
<dbReference type="InterPro" id="IPR002073">
    <property type="entry name" value="PDEase_catalytic_dom"/>
</dbReference>
<feature type="region of interest" description="Disordered" evidence="8">
    <location>
        <begin position="111"/>
        <end position="130"/>
    </location>
</feature>
<keyword evidence="1" id="KW-0140">cGMP</keyword>
<dbReference type="PANTHER" id="PTHR11347">
    <property type="entry name" value="CYCLIC NUCLEOTIDE PHOSPHODIESTERASE"/>
    <property type="match status" value="1"/>
</dbReference>
<feature type="binding site" evidence="5">
    <location>
        <position position="403"/>
    </location>
    <ligand>
        <name>AMP</name>
        <dbReference type="ChEBI" id="CHEBI:456215"/>
    </ligand>
</feature>
<gene>
    <name evidence="11" type="ORF">ZHD862_LOCUS8560</name>
</gene>